<accession>A0AAW4XSM4</accession>
<keyword evidence="10 11" id="KW-0472">Membrane</keyword>
<evidence type="ECO:0000256" key="7">
    <source>
        <dbReference type="ARBA" id="ARBA00022927"/>
    </source>
</evidence>
<comment type="subcellular location">
    <subcellularLocation>
        <location evidence="1 11">Cell membrane</location>
        <topology evidence="1 11">Multi-pass membrane protein</topology>
    </subcellularLocation>
</comment>
<dbReference type="GO" id="GO:0015450">
    <property type="term" value="F:protein-transporting ATPase activity"/>
    <property type="evidence" value="ECO:0007669"/>
    <property type="project" value="UniProtKB-UniRule"/>
</dbReference>
<dbReference type="GO" id="GO:0009306">
    <property type="term" value="P:protein secretion"/>
    <property type="evidence" value="ECO:0007669"/>
    <property type="project" value="UniProtKB-UniRule"/>
</dbReference>
<dbReference type="GO" id="GO:0065002">
    <property type="term" value="P:intracellular protein transmembrane transport"/>
    <property type="evidence" value="ECO:0007669"/>
    <property type="project" value="TreeGrafter"/>
</dbReference>
<dbReference type="NCBIfam" id="TIGR00810">
    <property type="entry name" value="secG"/>
    <property type="match status" value="1"/>
</dbReference>
<keyword evidence="5 11" id="KW-1003">Cell membrane</keyword>
<evidence type="ECO:0000313" key="14">
    <source>
        <dbReference type="Proteomes" id="UP001199260"/>
    </source>
</evidence>
<feature type="transmembrane region" description="Helical" evidence="11">
    <location>
        <begin position="57"/>
        <end position="75"/>
    </location>
</feature>
<evidence type="ECO:0000256" key="8">
    <source>
        <dbReference type="ARBA" id="ARBA00022989"/>
    </source>
</evidence>
<comment type="function">
    <text evidence="11">Involved in protein export. Participates in an early event of protein translocation.</text>
</comment>
<dbReference type="Pfam" id="PF03840">
    <property type="entry name" value="SecG"/>
    <property type="match status" value="1"/>
</dbReference>
<dbReference type="PANTHER" id="PTHR34182">
    <property type="entry name" value="PROTEIN-EXPORT MEMBRANE PROTEIN SECG"/>
    <property type="match status" value="1"/>
</dbReference>
<dbReference type="RefSeq" id="WP_230771682.1">
    <property type="nucleotide sequence ID" value="NZ_JAJNCT010000005.1"/>
</dbReference>
<dbReference type="GO" id="GO:0043952">
    <property type="term" value="P:protein transport by the Sec complex"/>
    <property type="evidence" value="ECO:0007669"/>
    <property type="project" value="TreeGrafter"/>
</dbReference>
<proteinExistence type="inferred from homology"/>
<keyword evidence="7 11" id="KW-0653">Protein transport</keyword>
<dbReference type="AlphaFoldDB" id="A0AAW4XSM4"/>
<keyword evidence="6 11" id="KW-0812">Transmembrane</keyword>
<evidence type="ECO:0000256" key="1">
    <source>
        <dbReference type="ARBA" id="ARBA00004651"/>
    </source>
</evidence>
<keyword evidence="9 11" id="KW-0811">Translocation</keyword>
<sequence length="163" mass="15108">MMVTILLTIQMLAALVMIGLVLVQHGKGADAGAAFGSGSSAGSLFGASGSANFLSRSTGVLAAVFFVTTLGLAYLGNARPTSAGSVLEGPAATIPQSSAPVDATIPPASTPAPAAAPAAPAAGADASVPAAGAAAPAVAPAADASVPAAAPAAPAEPAQPAGK</sequence>
<evidence type="ECO:0000256" key="12">
    <source>
        <dbReference type="SAM" id="MobiDB-lite"/>
    </source>
</evidence>
<organism evidence="13 14">
    <name type="scientific">Comamonas koreensis</name>
    <dbReference type="NCBI Taxonomy" id="160825"/>
    <lineage>
        <taxon>Bacteria</taxon>
        <taxon>Pseudomonadati</taxon>
        <taxon>Pseudomonadota</taxon>
        <taxon>Betaproteobacteria</taxon>
        <taxon>Burkholderiales</taxon>
        <taxon>Comamonadaceae</taxon>
        <taxon>Comamonas</taxon>
    </lineage>
</organism>
<feature type="compositionally biased region" description="Low complexity" evidence="12">
    <location>
        <begin position="111"/>
        <end position="121"/>
    </location>
</feature>
<evidence type="ECO:0000313" key="13">
    <source>
        <dbReference type="EMBL" id="MCD2164396.1"/>
    </source>
</evidence>
<evidence type="ECO:0000256" key="2">
    <source>
        <dbReference type="ARBA" id="ARBA00008445"/>
    </source>
</evidence>
<protein>
    <recommendedName>
        <fullName evidence="3 11">Protein-export membrane protein SecG</fullName>
    </recommendedName>
</protein>
<reference evidence="13 14" key="1">
    <citation type="submission" date="2021-11" db="EMBL/GenBank/DDBJ databases">
        <title>Genome sequence.</title>
        <authorList>
            <person name="Sun Q."/>
        </authorList>
    </citation>
    <scope>NUCLEOTIDE SEQUENCE [LARGE SCALE GENOMIC DNA]</scope>
    <source>
        <strain evidence="13 14">KCTC 12005</strain>
    </source>
</reference>
<keyword evidence="14" id="KW-1185">Reference proteome</keyword>
<feature type="region of interest" description="Disordered" evidence="12">
    <location>
        <begin position="97"/>
        <end position="121"/>
    </location>
</feature>
<evidence type="ECO:0000256" key="10">
    <source>
        <dbReference type="ARBA" id="ARBA00023136"/>
    </source>
</evidence>
<dbReference type="Proteomes" id="UP001199260">
    <property type="component" value="Unassembled WGS sequence"/>
</dbReference>
<dbReference type="PANTHER" id="PTHR34182:SF1">
    <property type="entry name" value="PROTEIN-EXPORT MEMBRANE PROTEIN SECG"/>
    <property type="match status" value="1"/>
</dbReference>
<dbReference type="PRINTS" id="PR01651">
    <property type="entry name" value="SECGEXPORT"/>
</dbReference>
<evidence type="ECO:0000256" key="5">
    <source>
        <dbReference type="ARBA" id="ARBA00022475"/>
    </source>
</evidence>
<dbReference type="InterPro" id="IPR004692">
    <property type="entry name" value="SecG"/>
</dbReference>
<comment type="caution">
    <text evidence="11">Lacks conserved residue(s) required for the propagation of feature annotation.</text>
</comment>
<evidence type="ECO:0000256" key="11">
    <source>
        <dbReference type="RuleBase" id="RU365087"/>
    </source>
</evidence>
<gene>
    <name evidence="13" type="primary">secG</name>
    <name evidence="13" type="ORF">LPW39_04535</name>
</gene>
<evidence type="ECO:0000256" key="6">
    <source>
        <dbReference type="ARBA" id="ARBA00022692"/>
    </source>
</evidence>
<keyword evidence="8 11" id="KW-1133">Transmembrane helix</keyword>
<comment type="caution">
    <text evidence="13">The sequence shown here is derived from an EMBL/GenBank/DDBJ whole genome shotgun (WGS) entry which is preliminary data.</text>
</comment>
<dbReference type="GO" id="GO:0005886">
    <property type="term" value="C:plasma membrane"/>
    <property type="evidence" value="ECO:0007669"/>
    <property type="project" value="UniProtKB-SubCell"/>
</dbReference>
<comment type="similarity">
    <text evidence="2 11">Belongs to the SecG family.</text>
</comment>
<keyword evidence="4 11" id="KW-0813">Transport</keyword>
<evidence type="ECO:0000256" key="9">
    <source>
        <dbReference type="ARBA" id="ARBA00023010"/>
    </source>
</evidence>
<name>A0AAW4XSM4_9BURK</name>
<evidence type="ECO:0000256" key="4">
    <source>
        <dbReference type="ARBA" id="ARBA00022448"/>
    </source>
</evidence>
<evidence type="ECO:0000256" key="3">
    <source>
        <dbReference type="ARBA" id="ARBA00017876"/>
    </source>
</evidence>
<dbReference type="EMBL" id="JAJNCT010000005">
    <property type="protein sequence ID" value="MCD2164396.1"/>
    <property type="molecule type" value="Genomic_DNA"/>
</dbReference>